<organism evidence="3">
    <name type="scientific">Trypanosoma congolense (strain IL3000)</name>
    <dbReference type="NCBI Taxonomy" id="1068625"/>
    <lineage>
        <taxon>Eukaryota</taxon>
        <taxon>Discoba</taxon>
        <taxon>Euglenozoa</taxon>
        <taxon>Kinetoplastea</taxon>
        <taxon>Metakinetoplastina</taxon>
        <taxon>Trypanosomatida</taxon>
        <taxon>Trypanosomatidae</taxon>
        <taxon>Trypanosoma</taxon>
        <taxon>Nannomonas</taxon>
    </lineage>
</organism>
<feature type="transmembrane region" description="Helical" evidence="2">
    <location>
        <begin position="238"/>
        <end position="262"/>
    </location>
</feature>
<evidence type="ECO:0000256" key="2">
    <source>
        <dbReference type="SAM" id="Phobius"/>
    </source>
</evidence>
<protein>
    <submittedName>
        <fullName evidence="3">Uncharacterized protein TCIL3000_11_8970</fullName>
    </submittedName>
</protein>
<evidence type="ECO:0000313" key="3">
    <source>
        <dbReference type="EMBL" id="CCC95440.1"/>
    </source>
</evidence>
<dbReference type="AlphaFoldDB" id="G0V1B9"/>
<dbReference type="Pfam" id="PF07344">
    <property type="entry name" value="Amastin"/>
    <property type="match status" value="1"/>
</dbReference>
<feature type="compositionally biased region" description="Polar residues" evidence="1">
    <location>
        <begin position="24"/>
        <end position="35"/>
    </location>
</feature>
<dbReference type="EMBL" id="HE575324">
    <property type="protein sequence ID" value="CCC95440.1"/>
    <property type="molecule type" value="Genomic_DNA"/>
</dbReference>
<feature type="transmembrane region" description="Helical" evidence="2">
    <location>
        <begin position="175"/>
        <end position="197"/>
    </location>
</feature>
<accession>G0V1B9</accession>
<reference evidence="3" key="1">
    <citation type="journal article" date="2012" name="Proc. Natl. Acad. Sci. U.S.A.">
        <title>Antigenic diversity is generated by distinct evolutionary mechanisms in African trypanosome species.</title>
        <authorList>
            <person name="Jackson A.P."/>
            <person name="Berry A."/>
            <person name="Aslett M."/>
            <person name="Allison H.C."/>
            <person name="Burton P."/>
            <person name="Vavrova-Anderson J."/>
            <person name="Brown R."/>
            <person name="Browne H."/>
            <person name="Corton N."/>
            <person name="Hauser H."/>
            <person name="Gamble J."/>
            <person name="Gilderthorp R."/>
            <person name="Marcello L."/>
            <person name="McQuillan J."/>
            <person name="Otto T.D."/>
            <person name="Quail M.A."/>
            <person name="Sanders M.J."/>
            <person name="van Tonder A."/>
            <person name="Ginger M.L."/>
            <person name="Field M.C."/>
            <person name="Barry J.D."/>
            <person name="Hertz-Fowler C."/>
            <person name="Berriman M."/>
        </authorList>
    </citation>
    <scope>NUCLEOTIDE SEQUENCE</scope>
    <source>
        <strain evidence="3">IL3000</strain>
    </source>
</reference>
<feature type="transmembrane region" description="Helical" evidence="2">
    <location>
        <begin position="116"/>
        <end position="137"/>
    </location>
</feature>
<dbReference type="PANTHER" id="PTHR33297">
    <property type="entry name" value="AMASTIN-LIKE SURFACE PROTEIN-LIKE PROTEIN-RELATED"/>
    <property type="match status" value="1"/>
</dbReference>
<evidence type="ECO:0000256" key="1">
    <source>
        <dbReference type="SAM" id="MobiDB-lite"/>
    </source>
</evidence>
<feature type="compositionally biased region" description="Basic and acidic residues" evidence="1">
    <location>
        <begin position="1"/>
        <end position="23"/>
    </location>
</feature>
<feature type="region of interest" description="Disordered" evidence="1">
    <location>
        <begin position="1"/>
        <end position="105"/>
    </location>
</feature>
<dbReference type="VEuPathDB" id="TriTrypDB:TcIL3000.11.8970"/>
<dbReference type="InterPro" id="IPR009944">
    <property type="entry name" value="Amastin"/>
</dbReference>
<sequence>MMYRENDLQRGHAANERNKDHGSTTDPRNQSQHAQYNAGGYAECDISDGSADGNNRHTQRGETQRSGTHAPPGAGQPSQDPQVGYGGYAMDNVATPPPPGGRHSEAVVSPKNMQTVFLGVCVLNIFFAILGTALSQLDVIGGACYTFWGYKRNCDSVSYTIRTQLLTCTPTRTRLQVGAAFSIISIFLVAGILCFYIREAVIKYMTRSTGSLPQAQQYGSVQGRGAPLKEIILARKKWIIVGLAALVILCEVISWAMTVSIYISRFCEGAAQPRDNAYGPGFALLIVGTLLLLLALPGFIIMT</sequence>
<dbReference type="PANTHER" id="PTHR33297:SF4">
    <property type="entry name" value="AMASTIN"/>
    <property type="match status" value="1"/>
</dbReference>
<keyword evidence="2" id="KW-1133">Transmembrane helix</keyword>
<gene>
    <name evidence="3" type="ORF">TCIL3000_11_8970</name>
</gene>
<keyword evidence="2" id="KW-0472">Membrane</keyword>
<proteinExistence type="predicted"/>
<keyword evidence="2" id="KW-0812">Transmembrane</keyword>
<name>G0V1B9_TRYCI</name>
<feature type="transmembrane region" description="Helical" evidence="2">
    <location>
        <begin position="282"/>
        <end position="302"/>
    </location>
</feature>